<proteinExistence type="predicted"/>
<dbReference type="InterPro" id="IPR036366">
    <property type="entry name" value="PGBDSf"/>
</dbReference>
<protein>
    <submittedName>
        <fullName evidence="2">Peptidoglycan-binding protein</fullName>
    </submittedName>
</protein>
<feature type="domain" description="Peptidoglycan binding-like" evidence="1">
    <location>
        <begin position="17"/>
        <end position="73"/>
    </location>
</feature>
<dbReference type="KEGG" id="bsen:DP114_01835"/>
<dbReference type="Proteomes" id="UP000503129">
    <property type="component" value="Chromosome"/>
</dbReference>
<sequence length="154" mass="16619">MSDTTQTKIVVLQKGSTGPEVTDLQYILQIRKFTLNAPDGIFGPRTEAAVIQFQKSKNLKQDGVVGLQTWAAMQYAWPNNQPGTFLREGDSGNAVRLMQEAMVSKGINPGQPDGKFGPRTKAAVIEFQKNGDGERDSNIVGVVGPLTWGGILGD</sequence>
<reference evidence="2 3" key="1">
    <citation type="submission" date="2018-06" db="EMBL/GenBank/DDBJ databases">
        <title>Comparative genomics of Brasilonema spp. strains.</title>
        <authorList>
            <person name="Alvarenga D.O."/>
            <person name="Fiore M.F."/>
            <person name="Varani A.M."/>
        </authorList>
    </citation>
    <scope>NUCLEOTIDE SEQUENCE [LARGE SCALE GENOMIC DNA]</scope>
    <source>
        <strain evidence="2 3">CENA114</strain>
    </source>
</reference>
<evidence type="ECO:0000313" key="3">
    <source>
        <dbReference type="Proteomes" id="UP000503129"/>
    </source>
</evidence>
<dbReference type="Gene3D" id="1.10.101.10">
    <property type="entry name" value="PGBD-like superfamily/PGBD"/>
    <property type="match status" value="2"/>
</dbReference>
<dbReference type="Pfam" id="PF01471">
    <property type="entry name" value="PG_binding_1"/>
    <property type="match status" value="2"/>
</dbReference>
<keyword evidence="3" id="KW-1185">Reference proteome</keyword>
<evidence type="ECO:0000259" key="1">
    <source>
        <dbReference type="Pfam" id="PF01471"/>
    </source>
</evidence>
<feature type="domain" description="Peptidoglycan binding-like" evidence="1">
    <location>
        <begin position="91"/>
        <end position="148"/>
    </location>
</feature>
<dbReference type="RefSeq" id="WP_169268684.1">
    <property type="nucleotide sequence ID" value="NZ_CAWOXK010000001.1"/>
</dbReference>
<dbReference type="SUPFAM" id="SSF47090">
    <property type="entry name" value="PGBD-like"/>
    <property type="match status" value="2"/>
</dbReference>
<name>A0A856M9W4_9CYAN</name>
<accession>A0A856M9W4</accession>
<dbReference type="InterPro" id="IPR002477">
    <property type="entry name" value="Peptidoglycan-bd-like"/>
</dbReference>
<dbReference type="InterPro" id="IPR036365">
    <property type="entry name" value="PGBD-like_sf"/>
</dbReference>
<evidence type="ECO:0000313" key="2">
    <source>
        <dbReference type="EMBL" id="QDL06809.1"/>
    </source>
</evidence>
<organism evidence="2 3">
    <name type="scientific">Brasilonema sennae CENA114</name>
    <dbReference type="NCBI Taxonomy" id="415709"/>
    <lineage>
        <taxon>Bacteria</taxon>
        <taxon>Bacillati</taxon>
        <taxon>Cyanobacteriota</taxon>
        <taxon>Cyanophyceae</taxon>
        <taxon>Nostocales</taxon>
        <taxon>Scytonemataceae</taxon>
        <taxon>Brasilonema</taxon>
        <taxon>Bromeliae group (in: Brasilonema)</taxon>
    </lineage>
</organism>
<dbReference type="AlphaFoldDB" id="A0A856M9W4"/>
<gene>
    <name evidence="2" type="ORF">DP114_01835</name>
</gene>
<dbReference type="EMBL" id="CP030118">
    <property type="protein sequence ID" value="QDL06809.1"/>
    <property type="molecule type" value="Genomic_DNA"/>
</dbReference>